<dbReference type="SUPFAM" id="SSF52172">
    <property type="entry name" value="CheY-like"/>
    <property type="match status" value="1"/>
</dbReference>
<evidence type="ECO:0000313" key="4">
    <source>
        <dbReference type="Proteomes" id="UP000528457"/>
    </source>
</evidence>
<keyword evidence="1" id="KW-0597">Phosphoprotein</keyword>
<gene>
    <name evidence="3" type="ORF">HNR48_004117</name>
</gene>
<dbReference type="EMBL" id="JACHHT010000005">
    <property type="protein sequence ID" value="MBB6523802.1"/>
    <property type="molecule type" value="Genomic_DNA"/>
</dbReference>
<dbReference type="GO" id="GO:0000160">
    <property type="term" value="P:phosphorelay signal transduction system"/>
    <property type="evidence" value="ECO:0007669"/>
    <property type="project" value="InterPro"/>
</dbReference>
<proteinExistence type="predicted"/>
<sequence length="120" mass="13308">MTNNRVLICDDSRSIRLITKRLLQDNGYQVVGEASNGQEATEAFIHHKPDLVLLDLVMPETDGQTALRQIVEHNPSAKVVILSSLGSESDVEECLRSGASSYIQKPFEEDILLSTLNELQ</sequence>
<feature type="domain" description="Response regulatory" evidence="2">
    <location>
        <begin position="5"/>
        <end position="120"/>
    </location>
</feature>
<organism evidence="3 4">
    <name type="scientific">Pseudoteredinibacter isoporae</name>
    <dbReference type="NCBI Taxonomy" id="570281"/>
    <lineage>
        <taxon>Bacteria</taxon>
        <taxon>Pseudomonadati</taxon>
        <taxon>Pseudomonadota</taxon>
        <taxon>Gammaproteobacteria</taxon>
        <taxon>Cellvibrionales</taxon>
        <taxon>Cellvibrionaceae</taxon>
        <taxon>Pseudoteredinibacter</taxon>
    </lineage>
</organism>
<reference evidence="3 4" key="1">
    <citation type="submission" date="2020-08" db="EMBL/GenBank/DDBJ databases">
        <title>Genomic Encyclopedia of Type Strains, Phase IV (KMG-IV): sequencing the most valuable type-strain genomes for metagenomic binning, comparative biology and taxonomic classification.</title>
        <authorList>
            <person name="Goeker M."/>
        </authorList>
    </citation>
    <scope>NUCLEOTIDE SEQUENCE [LARGE SCALE GENOMIC DNA]</scope>
    <source>
        <strain evidence="3 4">DSM 22368</strain>
    </source>
</reference>
<evidence type="ECO:0000313" key="3">
    <source>
        <dbReference type="EMBL" id="MBB6523802.1"/>
    </source>
</evidence>
<accession>A0A7X0N023</accession>
<dbReference type="SMART" id="SM00448">
    <property type="entry name" value="REC"/>
    <property type="match status" value="1"/>
</dbReference>
<evidence type="ECO:0000256" key="1">
    <source>
        <dbReference type="PROSITE-ProRule" id="PRU00169"/>
    </source>
</evidence>
<dbReference type="Gene3D" id="3.40.50.2300">
    <property type="match status" value="1"/>
</dbReference>
<dbReference type="InParanoid" id="A0A7X0N023"/>
<dbReference type="Pfam" id="PF00072">
    <property type="entry name" value="Response_reg"/>
    <property type="match status" value="1"/>
</dbReference>
<protein>
    <submittedName>
        <fullName evidence="3">Two-component system chemotaxis response regulator CheY</fullName>
    </submittedName>
</protein>
<dbReference type="PANTHER" id="PTHR43228">
    <property type="entry name" value="TWO-COMPONENT RESPONSE REGULATOR"/>
    <property type="match status" value="1"/>
</dbReference>
<dbReference type="InterPro" id="IPR011006">
    <property type="entry name" value="CheY-like_superfamily"/>
</dbReference>
<comment type="caution">
    <text evidence="3">The sequence shown here is derived from an EMBL/GenBank/DDBJ whole genome shotgun (WGS) entry which is preliminary data.</text>
</comment>
<evidence type="ECO:0000259" key="2">
    <source>
        <dbReference type="PROSITE" id="PS50110"/>
    </source>
</evidence>
<dbReference type="InterPro" id="IPR001789">
    <property type="entry name" value="Sig_transdc_resp-reg_receiver"/>
</dbReference>
<dbReference type="PANTHER" id="PTHR43228:SF1">
    <property type="entry name" value="TWO-COMPONENT RESPONSE REGULATOR ARR22"/>
    <property type="match status" value="1"/>
</dbReference>
<name>A0A7X0N023_9GAMM</name>
<dbReference type="RefSeq" id="WP_166843540.1">
    <property type="nucleotide sequence ID" value="NZ_JAAONY010000005.1"/>
</dbReference>
<dbReference type="AlphaFoldDB" id="A0A7X0N023"/>
<feature type="modified residue" description="4-aspartylphosphate" evidence="1">
    <location>
        <position position="55"/>
    </location>
</feature>
<dbReference type="InterPro" id="IPR052048">
    <property type="entry name" value="ST_Response_Regulator"/>
</dbReference>
<dbReference type="Proteomes" id="UP000528457">
    <property type="component" value="Unassembled WGS sequence"/>
</dbReference>
<keyword evidence="4" id="KW-1185">Reference proteome</keyword>
<dbReference type="PROSITE" id="PS50110">
    <property type="entry name" value="RESPONSE_REGULATORY"/>
    <property type="match status" value="1"/>
</dbReference>